<feature type="transmembrane region" description="Helical" evidence="6">
    <location>
        <begin position="51"/>
        <end position="68"/>
    </location>
</feature>
<dbReference type="GO" id="GO:0043190">
    <property type="term" value="C:ATP-binding cassette (ABC) transporter complex"/>
    <property type="evidence" value="ECO:0007669"/>
    <property type="project" value="InterPro"/>
</dbReference>
<feature type="transmembrane region" description="Helical" evidence="6">
    <location>
        <begin position="112"/>
        <end position="135"/>
    </location>
</feature>
<evidence type="ECO:0000256" key="5">
    <source>
        <dbReference type="ARBA" id="ARBA00023136"/>
    </source>
</evidence>
<dbReference type="NCBIfam" id="TIGR02454">
    <property type="entry name" value="ECF_T_CbiQ"/>
    <property type="match status" value="1"/>
</dbReference>
<dbReference type="InterPro" id="IPR051611">
    <property type="entry name" value="ECF_transporter_component"/>
</dbReference>
<dbReference type="RefSeq" id="WP_073030875.1">
    <property type="nucleotide sequence ID" value="NZ_FQXJ01000012.1"/>
</dbReference>
<evidence type="ECO:0000256" key="2">
    <source>
        <dbReference type="ARBA" id="ARBA00022475"/>
    </source>
</evidence>
<evidence type="ECO:0000313" key="7">
    <source>
        <dbReference type="EMBL" id="SHI23662.1"/>
    </source>
</evidence>
<dbReference type="InterPro" id="IPR012809">
    <property type="entry name" value="ECF_CbiQ"/>
</dbReference>
<keyword evidence="2" id="KW-1003">Cell membrane</keyword>
<evidence type="ECO:0000256" key="3">
    <source>
        <dbReference type="ARBA" id="ARBA00022692"/>
    </source>
</evidence>
<reference evidence="8" key="1">
    <citation type="submission" date="2016-11" db="EMBL/GenBank/DDBJ databases">
        <authorList>
            <person name="Varghese N."/>
            <person name="Submissions S."/>
        </authorList>
    </citation>
    <scope>NUCLEOTIDE SEQUENCE [LARGE SCALE GENOMIC DNA]</scope>
    <source>
        <strain evidence="8">DSM 15449</strain>
    </source>
</reference>
<dbReference type="InterPro" id="IPR003339">
    <property type="entry name" value="ABC/ECF_trnsptr_transmembrane"/>
</dbReference>
<sequence>MANIMNSLYNMRLLDDLARQETVIHKLHPLMKLLTTVSYLTVVVSFGRYEIGGLLPLLLYPVIVFTLAELPVKPILLRILLVSPFIIGIGILNPFFDHQVYLLGGREISRGWITFLSILLKSGLTVTAALLLIATTGMDRLAGALRMLKIPRIFVLQLLLTYRYISVLMEEVARTLRAYSLRAPRQKGVHRSAWGSLAGQLILRTFDRAQRIYEAMCLRGFTGEYHTGGFKEIRVWDLSYFIGWVFFFAVARMYNIPMLIGSLITGVIR</sequence>
<dbReference type="OrthoDB" id="8585740at2"/>
<evidence type="ECO:0000256" key="4">
    <source>
        <dbReference type="ARBA" id="ARBA00022989"/>
    </source>
</evidence>
<keyword evidence="5 6" id="KW-0472">Membrane</keyword>
<accession>A0A1M5ZHK1</accession>
<dbReference type="Pfam" id="PF02361">
    <property type="entry name" value="CbiQ"/>
    <property type="match status" value="1"/>
</dbReference>
<dbReference type="PANTHER" id="PTHR34857:SF2">
    <property type="entry name" value="SLL0384 PROTEIN"/>
    <property type="match status" value="1"/>
</dbReference>
<evidence type="ECO:0000256" key="1">
    <source>
        <dbReference type="ARBA" id="ARBA00004651"/>
    </source>
</evidence>
<keyword evidence="3 6" id="KW-0812">Transmembrane</keyword>
<evidence type="ECO:0000313" key="8">
    <source>
        <dbReference type="Proteomes" id="UP000183954"/>
    </source>
</evidence>
<gene>
    <name evidence="7" type="ORF">SAMN02746098_03249</name>
</gene>
<dbReference type="PANTHER" id="PTHR34857">
    <property type="entry name" value="SLL0384 PROTEIN"/>
    <property type="match status" value="1"/>
</dbReference>
<dbReference type="Proteomes" id="UP000183954">
    <property type="component" value="Unassembled WGS sequence"/>
</dbReference>
<evidence type="ECO:0000256" key="6">
    <source>
        <dbReference type="SAM" id="Phobius"/>
    </source>
</evidence>
<feature type="transmembrane region" description="Helical" evidence="6">
    <location>
        <begin position="75"/>
        <end position="92"/>
    </location>
</feature>
<dbReference type="STRING" id="1121420.SAMN02746098_03249"/>
<feature type="transmembrane region" description="Helical" evidence="6">
    <location>
        <begin position="241"/>
        <end position="268"/>
    </location>
</feature>
<organism evidence="7 8">
    <name type="scientific">Desulfosporosinus lacus DSM 15449</name>
    <dbReference type="NCBI Taxonomy" id="1121420"/>
    <lineage>
        <taxon>Bacteria</taxon>
        <taxon>Bacillati</taxon>
        <taxon>Bacillota</taxon>
        <taxon>Clostridia</taxon>
        <taxon>Eubacteriales</taxon>
        <taxon>Desulfitobacteriaceae</taxon>
        <taxon>Desulfosporosinus</taxon>
    </lineage>
</organism>
<protein>
    <submittedName>
        <fullName evidence="7">Cobalt/nickel transport system permease protein</fullName>
    </submittedName>
</protein>
<proteinExistence type="predicted"/>
<dbReference type="GO" id="GO:0006824">
    <property type="term" value="P:cobalt ion transport"/>
    <property type="evidence" value="ECO:0007669"/>
    <property type="project" value="InterPro"/>
</dbReference>
<keyword evidence="8" id="KW-1185">Reference proteome</keyword>
<dbReference type="EMBL" id="FQXJ01000012">
    <property type="protein sequence ID" value="SHI23662.1"/>
    <property type="molecule type" value="Genomic_DNA"/>
</dbReference>
<dbReference type="AlphaFoldDB" id="A0A1M5ZHK1"/>
<name>A0A1M5ZHK1_9FIRM</name>
<dbReference type="CDD" id="cd16914">
    <property type="entry name" value="EcfT"/>
    <property type="match status" value="1"/>
</dbReference>
<keyword evidence="4 6" id="KW-1133">Transmembrane helix</keyword>
<comment type="subcellular location">
    <subcellularLocation>
        <location evidence="1">Cell membrane</location>
        <topology evidence="1">Multi-pass membrane protein</topology>
    </subcellularLocation>
</comment>